<dbReference type="InterPro" id="IPR023395">
    <property type="entry name" value="MCP_dom_sf"/>
</dbReference>
<organism evidence="11">
    <name type="scientific">Photinus pyralis</name>
    <name type="common">Common eastern firefly</name>
    <name type="synonym">Lampyris pyralis</name>
    <dbReference type="NCBI Taxonomy" id="7054"/>
    <lineage>
        <taxon>Eukaryota</taxon>
        <taxon>Metazoa</taxon>
        <taxon>Ecdysozoa</taxon>
        <taxon>Arthropoda</taxon>
        <taxon>Hexapoda</taxon>
        <taxon>Insecta</taxon>
        <taxon>Pterygota</taxon>
        <taxon>Neoptera</taxon>
        <taxon>Endopterygota</taxon>
        <taxon>Coleoptera</taxon>
        <taxon>Polyphaga</taxon>
        <taxon>Elateriformia</taxon>
        <taxon>Elateroidea</taxon>
        <taxon>Lampyridae</taxon>
        <taxon>Lampyrinae</taxon>
        <taxon>Photinus</taxon>
    </lineage>
</organism>
<keyword evidence="8 9" id="KW-0472">Membrane</keyword>
<feature type="repeat" description="Solcar" evidence="9">
    <location>
        <begin position="219"/>
        <end position="302"/>
    </location>
</feature>
<keyword evidence="5" id="KW-0677">Repeat</keyword>
<evidence type="ECO:0000256" key="2">
    <source>
        <dbReference type="ARBA" id="ARBA00006375"/>
    </source>
</evidence>
<reference evidence="11" key="1">
    <citation type="journal article" date="2016" name="Sci. Rep.">
        <title>Molecular characterization of firefly nuptial gifts: a multi-omics approach sheds light on postcopulatory sexual selection.</title>
        <authorList>
            <person name="Al-Wathiqui N."/>
            <person name="Fallon T.R."/>
            <person name="South A."/>
            <person name="Weng J.K."/>
            <person name="Lewis S.M."/>
        </authorList>
    </citation>
    <scope>NUCLEOTIDE SEQUENCE</scope>
</reference>
<dbReference type="OrthoDB" id="409586at2759"/>
<name>A0A1Y1KJ87_PHOPY</name>
<reference evidence="12" key="3">
    <citation type="submission" date="2019-08" db="EMBL/GenBank/DDBJ databases">
        <authorList>
            <consortium name="Photinus pyralis genome working group"/>
            <person name="Fallon T.R."/>
            <person name="Sander Lower S.E."/>
            <person name="Weng J.-K."/>
        </authorList>
    </citation>
    <scope>NUCLEOTIDE SEQUENCE</scope>
    <source>
        <strain evidence="12">1611_PpyrPB1</strain>
        <tissue evidence="12">Whole body</tissue>
    </source>
</reference>
<dbReference type="EMBL" id="GEZM01086416">
    <property type="protein sequence ID" value="JAV59466.1"/>
    <property type="molecule type" value="Transcribed_RNA"/>
</dbReference>
<keyword evidence="7" id="KW-0496">Mitochondrion</keyword>
<evidence type="ECO:0000256" key="10">
    <source>
        <dbReference type="RuleBase" id="RU000488"/>
    </source>
</evidence>
<protein>
    <recommendedName>
        <fullName evidence="14">Mitochondrial ornithine transporter 1</fullName>
    </recommendedName>
</protein>
<keyword evidence="3 10" id="KW-0813">Transport</keyword>
<gene>
    <name evidence="12" type="ORF">PPYR_12815</name>
</gene>
<evidence type="ECO:0000313" key="13">
    <source>
        <dbReference type="Proteomes" id="UP000327044"/>
    </source>
</evidence>
<dbReference type="FunCoup" id="A0A1Y1KJ87">
    <property type="interactions" value="297"/>
</dbReference>
<dbReference type="FunFam" id="1.50.40.10:FF:000146">
    <property type="entry name" value="Uncharacterized protein, isoform B"/>
    <property type="match status" value="1"/>
</dbReference>
<dbReference type="EMBL" id="VVIM01000009">
    <property type="protein sequence ID" value="KAB0793195.1"/>
    <property type="molecule type" value="Genomic_DNA"/>
</dbReference>
<dbReference type="Gene3D" id="1.50.40.10">
    <property type="entry name" value="Mitochondrial carrier domain"/>
    <property type="match status" value="1"/>
</dbReference>
<evidence type="ECO:0000313" key="11">
    <source>
        <dbReference type="EMBL" id="JAV59466.1"/>
    </source>
</evidence>
<keyword evidence="13" id="KW-1185">Reference proteome</keyword>
<dbReference type="PANTHER" id="PTHR45624">
    <property type="entry name" value="MITOCHONDRIAL BASIC AMINO ACIDS TRANSPORTER-RELATED"/>
    <property type="match status" value="1"/>
</dbReference>
<evidence type="ECO:0000256" key="1">
    <source>
        <dbReference type="ARBA" id="ARBA00004225"/>
    </source>
</evidence>
<dbReference type="Pfam" id="PF00153">
    <property type="entry name" value="Mito_carr"/>
    <property type="match status" value="3"/>
</dbReference>
<dbReference type="Proteomes" id="UP000327044">
    <property type="component" value="Unassembled WGS sequence"/>
</dbReference>
<sequence>MAHSSATAGAAHVKDGIIDFVAGSLGGVALVYVGQPLDTIKVKMQTFPTLYTGMVNCFRETLVTDGIARGLYAGTAPALVSNVTENSVLFMCYGLCQKFMQNVTHTKRIEDLSTLSNASAGFLAAFFSSVAICPTELVKCKLQAMYERNKQDLALGKKVERVGPAKLVRRIFKHEGVPGFFRGFVPTLVREMPGYFFFFGGYEGTRELLRRPNQTKDEIGLWKTMVAGGVGGMVFWTITYPIDVVKSRIQVNSSNESLGLMLMQIARKEGVGALYSGLSPTLLRTIPATATLFVTYEYTKKFLHIVL</sequence>
<dbReference type="InterPro" id="IPR018108">
    <property type="entry name" value="MCP_transmembrane"/>
</dbReference>
<dbReference type="SUPFAM" id="SSF103506">
    <property type="entry name" value="Mitochondrial carrier"/>
    <property type="match status" value="1"/>
</dbReference>
<dbReference type="InParanoid" id="A0A1Y1KJ87"/>
<comment type="subcellular location">
    <subcellularLocation>
        <location evidence="1">Mitochondrion membrane</location>
        <topology evidence="1">Multi-pass membrane protein</topology>
    </subcellularLocation>
</comment>
<evidence type="ECO:0000256" key="4">
    <source>
        <dbReference type="ARBA" id="ARBA00022692"/>
    </source>
</evidence>
<dbReference type="AlphaFoldDB" id="A0A1Y1KJ87"/>
<feature type="repeat" description="Solcar" evidence="9">
    <location>
        <begin position="14"/>
        <end position="99"/>
    </location>
</feature>
<evidence type="ECO:0000256" key="3">
    <source>
        <dbReference type="ARBA" id="ARBA00022448"/>
    </source>
</evidence>
<evidence type="ECO:0000256" key="5">
    <source>
        <dbReference type="ARBA" id="ARBA00022737"/>
    </source>
</evidence>
<keyword evidence="4 9" id="KW-0812">Transmembrane</keyword>
<evidence type="ECO:0000313" key="12">
    <source>
        <dbReference type="EMBL" id="KAB0793195.1"/>
    </source>
</evidence>
<evidence type="ECO:0000256" key="8">
    <source>
        <dbReference type="ARBA" id="ARBA00023136"/>
    </source>
</evidence>
<comment type="similarity">
    <text evidence="2 10">Belongs to the mitochondrial carrier (TC 2.A.29) family.</text>
</comment>
<dbReference type="PANTHER" id="PTHR45624:SF12">
    <property type="entry name" value="MITOCHONDRIAL ORNITHINE TRANSPORTER 1"/>
    <property type="match status" value="1"/>
</dbReference>
<proteinExistence type="inferred from homology"/>
<dbReference type="GO" id="GO:0031966">
    <property type="term" value="C:mitochondrial membrane"/>
    <property type="evidence" value="ECO:0007669"/>
    <property type="project" value="UniProtKB-SubCell"/>
</dbReference>
<evidence type="ECO:0000256" key="7">
    <source>
        <dbReference type="ARBA" id="ARBA00023128"/>
    </source>
</evidence>
<dbReference type="GO" id="GO:0000064">
    <property type="term" value="F:L-ornithine transmembrane transporter activity"/>
    <property type="evidence" value="ECO:0007669"/>
    <property type="project" value="TreeGrafter"/>
</dbReference>
<keyword evidence="6" id="KW-1133">Transmembrane helix</keyword>
<evidence type="ECO:0000256" key="9">
    <source>
        <dbReference type="PROSITE-ProRule" id="PRU00282"/>
    </source>
</evidence>
<dbReference type="GO" id="GO:1990575">
    <property type="term" value="P:mitochondrial L-ornithine transmembrane transport"/>
    <property type="evidence" value="ECO:0007669"/>
    <property type="project" value="TreeGrafter"/>
</dbReference>
<feature type="repeat" description="Solcar" evidence="9">
    <location>
        <begin position="112"/>
        <end position="208"/>
    </location>
</feature>
<dbReference type="InterPro" id="IPR050567">
    <property type="entry name" value="Mitochondrial_Carrier"/>
</dbReference>
<dbReference type="PROSITE" id="PS50920">
    <property type="entry name" value="SOLCAR"/>
    <property type="match status" value="3"/>
</dbReference>
<evidence type="ECO:0008006" key="14">
    <source>
        <dbReference type="Google" id="ProtNLM"/>
    </source>
</evidence>
<reference evidence="12 13" key="2">
    <citation type="journal article" date="2018" name="Elife">
        <title>Firefly genomes illuminate parallel origins of bioluminescence in beetles.</title>
        <authorList>
            <person name="Fallon T.R."/>
            <person name="Lower S.E."/>
            <person name="Chang C.H."/>
            <person name="Bessho-Uehara M."/>
            <person name="Martin G.J."/>
            <person name="Bewick A.J."/>
            <person name="Behringer M."/>
            <person name="Debat H.J."/>
            <person name="Wong I."/>
            <person name="Day J.C."/>
            <person name="Suvorov A."/>
            <person name="Silva C.J."/>
            <person name="Stanger-Hall K.F."/>
            <person name="Hall D.W."/>
            <person name="Schmitz R.J."/>
            <person name="Nelson D.R."/>
            <person name="Lewis S.M."/>
            <person name="Shigenobu S."/>
            <person name="Bybee S.M."/>
            <person name="Larracuente A.M."/>
            <person name="Oba Y."/>
            <person name="Weng J.K."/>
        </authorList>
    </citation>
    <scope>NUCLEOTIDE SEQUENCE [LARGE SCALE GENOMIC DNA]</scope>
    <source>
        <strain evidence="12">1611_PpyrPB1</strain>
        <tissue evidence="12">Whole body</tissue>
    </source>
</reference>
<accession>A0A1Y1KJ87</accession>
<evidence type="ECO:0000256" key="6">
    <source>
        <dbReference type="ARBA" id="ARBA00022989"/>
    </source>
</evidence>